<dbReference type="SUPFAM" id="SSF53098">
    <property type="entry name" value="Ribonuclease H-like"/>
    <property type="match status" value="1"/>
</dbReference>
<dbReference type="Pfam" id="PF22936">
    <property type="entry name" value="Pol_BBD"/>
    <property type="match status" value="1"/>
</dbReference>
<comment type="caution">
    <text evidence="3">The sequence shown here is derived from an EMBL/GenBank/DDBJ whole genome shotgun (WGS) entry which is preliminary data.</text>
</comment>
<evidence type="ECO:0000313" key="4">
    <source>
        <dbReference type="Proteomes" id="UP001054821"/>
    </source>
</evidence>
<keyword evidence="1" id="KW-0645">Protease</keyword>
<dbReference type="PROSITE" id="PS50994">
    <property type="entry name" value="INTEGRASE"/>
    <property type="match status" value="1"/>
</dbReference>
<organism evidence="3 4">
    <name type="scientific">Prunus dulcis</name>
    <name type="common">Almond</name>
    <name type="synonym">Amygdalus dulcis</name>
    <dbReference type="NCBI Taxonomy" id="3755"/>
    <lineage>
        <taxon>Eukaryota</taxon>
        <taxon>Viridiplantae</taxon>
        <taxon>Streptophyta</taxon>
        <taxon>Embryophyta</taxon>
        <taxon>Tracheophyta</taxon>
        <taxon>Spermatophyta</taxon>
        <taxon>Magnoliopsida</taxon>
        <taxon>eudicotyledons</taxon>
        <taxon>Gunneridae</taxon>
        <taxon>Pentapetalae</taxon>
        <taxon>rosids</taxon>
        <taxon>fabids</taxon>
        <taxon>Rosales</taxon>
        <taxon>Rosaceae</taxon>
        <taxon>Amygdaloideae</taxon>
        <taxon>Amygdaleae</taxon>
        <taxon>Prunus</taxon>
    </lineage>
</organism>
<gene>
    <name evidence="3" type="ORF">L3X38_011069</name>
</gene>
<evidence type="ECO:0000256" key="1">
    <source>
        <dbReference type="ARBA" id="ARBA00022670"/>
    </source>
</evidence>
<dbReference type="AlphaFoldDB" id="A0AAD4ZFC7"/>
<accession>A0AAD4ZFC7</accession>
<dbReference type="InterPro" id="IPR012337">
    <property type="entry name" value="RNaseH-like_sf"/>
</dbReference>
<dbReference type="Gene3D" id="3.30.420.10">
    <property type="entry name" value="Ribonuclease H-like superfamily/Ribonuclease H"/>
    <property type="match status" value="1"/>
</dbReference>
<dbReference type="InterPro" id="IPR039537">
    <property type="entry name" value="Retrotran_Ty1/copia-like"/>
</dbReference>
<dbReference type="PANTHER" id="PTHR42648:SF28">
    <property type="entry name" value="TRANSPOSON-ENCODED PROTEIN WITH RIBONUCLEASE H-LIKE AND RETROVIRUS ZINC FINGER-LIKE DOMAINS"/>
    <property type="match status" value="1"/>
</dbReference>
<evidence type="ECO:0000313" key="3">
    <source>
        <dbReference type="EMBL" id="KAI5343193.1"/>
    </source>
</evidence>
<dbReference type="PANTHER" id="PTHR42648">
    <property type="entry name" value="TRANSPOSASE, PUTATIVE-RELATED"/>
    <property type="match status" value="1"/>
</dbReference>
<dbReference type="InterPro" id="IPR036397">
    <property type="entry name" value="RNaseH_sf"/>
</dbReference>
<dbReference type="EMBL" id="JAJFAZ020000002">
    <property type="protein sequence ID" value="KAI5343193.1"/>
    <property type="molecule type" value="Genomic_DNA"/>
</dbReference>
<dbReference type="GO" id="GO:0015074">
    <property type="term" value="P:DNA integration"/>
    <property type="evidence" value="ECO:0007669"/>
    <property type="project" value="InterPro"/>
</dbReference>
<keyword evidence="1" id="KW-0378">Hydrolase</keyword>
<dbReference type="GO" id="GO:0003676">
    <property type="term" value="F:nucleic acid binding"/>
    <property type="evidence" value="ECO:0007669"/>
    <property type="project" value="InterPro"/>
</dbReference>
<reference evidence="3 4" key="1">
    <citation type="journal article" date="2022" name="G3 (Bethesda)">
        <title>Whole-genome sequence and methylome profiling of the almond [Prunus dulcis (Mill.) D.A. Webb] cultivar 'Nonpareil'.</title>
        <authorList>
            <person name="D'Amico-Willman K.M."/>
            <person name="Ouma W.Z."/>
            <person name="Meulia T."/>
            <person name="Sideli G.M."/>
            <person name="Gradziel T.M."/>
            <person name="Fresnedo-Ramirez J."/>
        </authorList>
    </citation>
    <scope>NUCLEOTIDE SEQUENCE [LARGE SCALE GENOMIC DNA]</scope>
    <source>
        <strain evidence="3">Clone GOH B32 T37-40</strain>
    </source>
</reference>
<name>A0AAD4ZFC7_PRUDU</name>
<sequence>MLMFGKRTLKHEKVMQDILTNDRMVQHSKVNSQGERLVAKSGRDVDRESMMARRIIGEDQNPSLKTVVLNMGQGIIGRRIVLHGERKETKGRSWMKPESHRIAMWEAFWELTGFGFVGTPKLSELEAGAIPGWVTTLGSCFVSSQKQNRAGWNSEVKRVGGWSNPRMGDHPGKLLRELPETKPCGLSRGTGTIKVKMHDGVVRTLGMVRYIPKLKKNLISLGTFDKNGYSYKAKEGKLIISKKAEVENLTGRKIKILRSDNGGEYKDSKFLDFCKSEGVNRHFTVKKMPQQNGVVERMNRTLMDYERCMRIHASLPKDFGQRRLTMLPIWLTDHHRKYLDFKFAEEIWSNKSIDYTNMKVFGCSAYDLISNDERTKLKPKTLECIFLGFESDNRYNFTKSGIRGNFKYAAN</sequence>
<dbReference type="Proteomes" id="UP001054821">
    <property type="component" value="Chromosome 2"/>
</dbReference>
<dbReference type="InterPro" id="IPR001584">
    <property type="entry name" value="Integrase_cat-core"/>
</dbReference>
<evidence type="ECO:0000259" key="2">
    <source>
        <dbReference type="PROSITE" id="PS50994"/>
    </source>
</evidence>
<dbReference type="GO" id="GO:0008233">
    <property type="term" value="F:peptidase activity"/>
    <property type="evidence" value="ECO:0007669"/>
    <property type="project" value="UniProtKB-KW"/>
</dbReference>
<keyword evidence="4" id="KW-1185">Reference proteome</keyword>
<dbReference type="InterPro" id="IPR054722">
    <property type="entry name" value="PolX-like_BBD"/>
</dbReference>
<feature type="domain" description="Integrase catalytic" evidence="2">
    <location>
        <begin position="179"/>
        <end position="305"/>
    </location>
</feature>
<dbReference type="GO" id="GO:0006508">
    <property type="term" value="P:proteolysis"/>
    <property type="evidence" value="ECO:0007669"/>
    <property type="project" value="UniProtKB-KW"/>
</dbReference>
<proteinExistence type="predicted"/>
<protein>
    <recommendedName>
        <fullName evidence="2">Integrase catalytic domain-containing protein</fullName>
    </recommendedName>
</protein>